<keyword evidence="2 3" id="KW-0694">RNA-binding</keyword>
<evidence type="ECO:0000259" key="6">
    <source>
        <dbReference type="PROSITE" id="PS50102"/>
    </source>
</evidence>
<dbReference type="Ensembl" id="ENSHCOT00000004421.1">
    <property type="protein sequence ID" value="ENSHCOP00000005990.1"/>
    <property type="gene ID" value="ENSHCOG00000007715.1"/>
</dbReference>
<name>A0A3Q2XMU0_HIPCM</name>
<feature type="domain" description="RRM" evidence="6">
    <location>
        <begin position="89"/>
        <end position="168"/>
    </location>
</feature>
<dbReference type="GO" id="GO:0003723">
    <property type="term" value="F:RNA binding"/>
    <property type="evidence" value="ECO:0007669"/>
    <property type="project" value="UniProtKB-UniRule"/>
</dbReference>
<evidence type="ECO:0000256" key="1">
    <source>
        <dbReference type="ARBA" id="ARBA00022737"/>
    </source>
</evidence>
<dbReference type="PROSITE" id="PS50102">
    <property type="entry name" value="RRM"/>
    <property type="match status" value="2"/>
</dbReference>
<feature type="domain" description="RRM" evidence="6">
    <location>
        <begin position="186"/>
        <end position="273"/>
    </location>
</feature>
<dbReference type="InterPro" id="IPR035979">
    <property type="entry name" value="RBD_domain_sf"/>
</dbReference>
<dbReference type="AlphaFoldDB" id="A0A3Q2XMU0"/>
<dbReference type="InterPro" id="IPR000504">
    <property type="entry name" value="RRM_dom"/>
</dbReference>
<dbReference type="InterPro" id="IPR012677">
    <property type="entry name" value="Nucleotide-bd_a/b_plait_sf"/>
</dbReference>
<organism evidence="7 8">
    <name type="scientific">Hippocampus comes</name>
    <name type="common">Tiger tail seahorse</name>
    <dbReference type="NCBI Taxonomy" id="109280"/>
    <lineage>
        <taxon>Eukaryota</taxon>
        <taxon>Metazoa</taxon>
        <taxon>Chordata</taxon>
        <taxon>Craniata</taxon>
        <taxon>Vertebrata</taxon>
        <taxon>Euteleostomi</taxon>
        <taxon>Actinopterygii</taxon>
        <taxon>Neopterygii</taxon>
        <taxon>Teleostei</taxon>
        <taxon>Neoteleostei</taxon>
        <taxon>Acanthomorphata</taxon>
        <taxon>Syngnathiaria</taxon>
        <taxon>Syngnathiformes</taxon>
        <taxon>Syngnathoidei</taxon>
        <taxon>Syngnathidae</taxon>
        <taxon>Hippocampus</taxon>
    </lineage>
</organism>
<dbReference type="SUPFAM" id="SSF54928">
    <property type="entry name" value="RNA-binding domain, RBD"/>
    <property type="match status" value="3"/>
</dbReference>
<dbReference type="InterPro" id="IPR050666">
    <property type="entry name" value="ESRP"/>
</dbReference>
<keyword evidence="8" id="KW-1185">Reference proteome</keyword>
<dbReference type="GeneID" id="109519577"/>
<evidence type="ECO:0000256" key="3">
    <source>
        <dbReference type="PROSITE-ProRule" id="PRU00176"/>
    </source>
</evidence>
<feature type="region of interest" description="Disordered" evidence="4">
    <location>
        <begin position="267"/>
        <end position="307"/>
    </location>
</feature>
<dbReference type="CTD" id="2926"/>
<dbReference type="Pfam" id="PF00076">
    <property type="entry name" value="RRM_1"/>
    <property type="match status" value="2"/>
</dbReference>
<dbReference type="OMA" id="SRKHHMQ"/>
<dbReference type="Gene3D" id="3.30.70.330">
    <property type="match status" value="3"/>
</dbReference>
<dbReference type="STRING" id="109280.ENSHCOP00000005990"/>
<dbReference type="KEGG" id="hcq:109519577"/>
<evidence type="ECO:0000313" key="8">
    <source>
        <dbReference type="Proteomes" id="UP000264820"/>
    </source>
</evidence>
<dbReference type="PANTHER" id="PTHR13976">
    <property type="entry name" value="HETEROGENEOUS NUCLEAR RIBONUCLEOPROTEIN-RELATED"/>
    <property type="match status" value="1"/>
</dbReference>
<feature type="signal peptide" evidence="5">
    <location>
        <begin position="1"/>
        <end position="18"/>
    </location>
</feature>
<sequence>MSARSRSVLTLLQGCVAALSHRTTTRCAATWTSATRTAASLRRSDRFQCVAVERTTRRLLCSKAPCEEEYPPLPAYQSDTAPTKRKEVYIVQVIGLPWSCTALDLVHFFSDCEIRDGPSGVHLTADHQGRPSGRAFVEMEHEEDVSKALEKHRQYLGPRYVEVYEVTNGDAEGLLKKAASLTPDSQAVRLRGLPFACTEDDIRRFFCGLELAENGVTMVMNSRGRRTGEALVRFSSREAADAALLRDRQLIGNRYIEVFPSSGREVHSKWRKPSQSARETPTGKRVGLAPDKPAAASVPPASPDRSHQVHLRGLPFHVSGEDVVKFFAPLAVSRIRLDLGPDGRPSGEADVYFAGHRDAVAAMSKDRMYIGDRYIELFLNSVPDDKR</sequence>
<evidence type="ECO:0000256" key="2">
    <source>
        <dbReference type="ARBA" id="ARBA00022884"/>
    </source>
</evidence>
<reference evidence="7" key="2">
    <citation type="submission" date="2025-09" db="UniProtKB">
        <authorList>
            <consortium name="Ensembl"/>
        </authorList>
    </citation>
    <scope>IDENTIFICATION</scope>
</reference>
<accession>A0A3Q2XMU0</accession>
<dbReference type="OrthoDB" id="431068at2759"/>
<keyword evidence="1" id="KW-0677">Repeat</keyword>
<reference evidence="7" key="1">
    <citation type="submission" date="2025-08" db="UniProtKB">
        <authorList>
            <consortium name="Ensembl"/>
        </authorList>
    </citation>
    <scope>IDENTIFICATION</scope>
</reference>
<evidence type="ECO:0000256" key="4">
    <source>
        <dbReference type="SAM" id="MobiDB-lite"/>
    </source>
</evidence>
<dbReference type="Proteomes" id="UP000264820">
    <property type="component" value="Unplaced"/>
</dbReference>
<proteinExistence type="predicted"/>
<protein>
    <submittedName>
        <fullName evidence="7">Heterogeneous nuclear ribonucleoprotein H2-like</fullName>
    </submittedName>
</protein>
<evidence type="ECO:0000256" key="5">
    <source>
        <dbReference type="SAM" id="SignalP"/>
    </source>
</evidence>
<evidence type="ECO:0000313" key="7">
    <source>
        <dbReference type="Ensembl" id="ENSHCOP00000005990.1"/>
    </source>
</evidence>
<keyword evidence="5" id="KW-0732">Signal</keyword>
<feature type="compositionally biased region" description="Low complexity" evidence="4">
    <location>
        <begin position="289"/>
        <end position="299"/>
    </location>
</feature>
<dbReference type="SMART" id="SM00360">
    <property type="entry name" value="RRM"/>
    <property type="match status" value="3"/>
</dbReference>
<dbReference type="GeneTree" id="ENSGT00940000165677"/>
<feature type="chain" id="PRO_5018754018" evidence="5">
    <location>
        <begin position="19"/>
        <end position="387"/>
    </location>
</feature>
<dbReference type="RefSeq" id="XP_019731766.1">
    <property type="nucleotide sequence ID" value="XM_019876207.1"/>
</dbReference>